<sequence>MIDTWFKEDLARILEQHPVAIFIDESGEAEFLLKSLKRDCDVYRTNGELEELEAKYRVEKALQEHPKSEHKYVIYTQLSKEDLTFVREYCETNGCIEIRYLQNYIKDKVHRTLNLNINLPKDELIAAAKVSVGKDRTYWMDLSHKGASEIFDLDKELLPFVHDPENYVTEKYDAQLRETFYRKVNELLGQEYIDKPASTLASEVVSAMLKGLADNDCDKTLLSVYNSWLDSVSYRNSFGSYLTKHKLDSAFINSSAIWQVNPDHPFRQVDEAWLKELGNKLANKSLSKVESAQLVARLKQRHQSKQAQALGIVFWNDIIALLEFDPKDMSYLSSFAECVEFYKKHFCPLDTAIRNLYTEFMQQRDSLEPFQELYKEYVTLFLDKWFQYFSQYREDQTGILQAIIDRDIQIDRPGKNSKIAVIVGDGVAYEIAEQVAIKVKQLSNHSTLTRRHILADCPSETENNMSHIYMANGVVEPVQNKREKYLSAQNSHIDIDYIRLDEVSDQPLSGQVLICTYKDIDDMGDKLNHKALKYFPESIDFFAEKINQLLNIGYGKVYLITDHGFVLTGLLSEADKIVVKPSGQNYIDERFIWTSDKQESLIPQFIEVAKSYKDYNYLYFARSMNPFKTPGTYGFAHGGLAPQELVTPYFCWEQESDVMGELPVTIANKHDLVSVTGELYQLKLRAESGEGNMFTLDRKVMLLFFANKAQVNKSDVITVQSNGQVTKEYTFDGHNEIEVQLVDAMTKQQLDRVLIKKNNDRDLGGLF</sequence>
<dbReference type="EMBL" id="KC886258">
    <property type="protein sequence ID" value="AHM25170.1"/>
    <property type="molecule type" value="Genomic_DNA"/>
</dbReference>
<reference evidence="1" key="1">
    <citation type="journal article" date="2014" name="PLoS ONE">
        <title>Worldwide Occurrence of Integrative Conjugative Element Encoding Multidrug Resistance Determinants in Epidemic Vibrio cholerae O1.</title>
        <authorList>
            <person name="Marin M.A."/>
            <person name="Fonseca E.L."/>
            <person name="Andrade B.N."/>
            <person name="Cabral A.C."/>
            <person name="Vicente A.C."/>
        </authorList>
    </citation>
    <scope>NUCLEOTIDE SEQUENCE</scope>
    <source>
        <strain evidence="1">VC833</strain>
    </source>
</reference>
<evidence type="ECO:0000313" key="1">
    <source>
        <dbReference type="EMBL" id="AHM25170.1"/>
    </source>
</evidence>
<organism evidence="1">
    <name type="scientific">Vibrio cholerae VC833</name>
    <dbReference type="NCBI Taxonomy" id="1306408"/>
    <lineage>
        <taxon>Bacteria</taxon>
        <taxon>Pseudomonadati</taxon>
        <taxon>Pseudomonadota</taxon>
        <taxon>Gammaproteobacteria</taxon>
        <taxon>Vibrionales</taxon>
        <taxon>Vibrionaceae</taxon>
        <taxon>Vibrio</taxon>
    </lineage>
</organism>
<protein>
    <submittedName>
        <fullName evidence="1">PglZ domain protein</fullName>
    </submittedName>
</protein>
<accession>A0A096XHH1</accession>
<proteinExistence type="predicted"/>
<dbReference type="AlphaFoldDB" id="A0A096XHH1"/>
<dbReference type="Pfam" id="PF08665">
    <property type="entry name" value="PglZ"/>
    <property type="match status" value="1"/>
</dbReference>
<gene>
    <name evidence="1" type="ORF">K531_00160</name>
</gene>
<name>A0A096XHH1_VIBCL</name>